<organism evidence="3 4">
    <name type="scientific">Rickenella mellea</name>
    <dbReference type="NCBI Taxonomy" id="50990"/>
    <lineage>
        <taxon>Eukaryota</taxon>
        <taxon>Fungi</taxon>
        <taxon>Dikarya</taxon>
        <taxon>Basidiomycota</taxon>
        <taxon>Agaricomycotina</taxon>
        <taxon>Agaricomycetes</taxon>
        <taxon>Hymenochaetales</taxon>
        <taxon>Rickenellaceae</taxon>
        <taxon>Rickenella</taxon>
    </lineage>
</organism>
<dbReference type="InterPro" id="IPR001138">
    <property type="entry name" value="Zn2Cys6_DnaBD"/>
</dbReference>
<feature type="domain" description="Zn(2)-C6 fungal-type" evidence="2">
    <location>
        <begin position="125"/>
        <end position="158"/>
    </location>
</feature>
<gene>
    <name evidence="3" type="ORF">BD410DRAFT_183797</name>
</gene>
<protein>
    <recommendedName>
        <fullName evidence="2">Zn(2)-C6 fungal-type domain-containing protein</fullName>
    </recommendedName>
</protein>
<evidence type="ECO:0000313" key="3">
    <source>
        <dbReference type="EMBL" id="TDL22939.1"/>
    </source>
</evidence>
<dbReference type="CDD" id="cd00067">
    <property type="entry name" value="GAL4"/>
    <property type="match status" value="1"/>
</dbReference>
<keyword evidence="4" id="KW-1185">Reference proteome</keyword>
<proteinExistence type="predicted"/>
<feature type="compositionally biased region" description="Low complexity" evidence="1">
    <location>
        <begin position="50"/>
        <end position="89"/>
    </location>
</feature>
<accession>A0A4Y7Q7Q6</accession>
<dbReference type="Pfam" id="PF00172">
    <property type="entry name" value="Zn_clus"/>
    <property type="match status" value="1"/>
</dbReference>
<dbReference type="GO" id="GO:0000981">
    <property type="term" value="F:DNA-binding transcription factor activity, RNA polymerase II-specific"/>
    <property type="evidence" value="ECO:0007669"/>
    <property type="project" value="InterPro"/>
</dbReference>
<name>A0A4Y7Q7Q6_9AGAM</name>
<sequence>MCIPPTECTNMVCRLQNLVTLSRTYAEQEKNYIPCLKSDAINSRPDERNNNVSRSSVSQNISRKNISKTNMSTTNSSNKNTSDGNTSSKDTSNEDTSNRQPLVWLPPVKPEDFRNGNPPPVRTTPCSRCKLRHIACDREKKLPDVCSNCARANANCVV</sequence>
<dbReference type="SUPFAM" id="SSF57701">
    <property type="entry name" value="Zn2/Cys6 DNA-binding domain"/>
    <property type="match status" value="1"/>
</dbReference>
<dbReference type="GO" id="GO:0008270">
    <property type="term" value="F:zinc ion binding"/>
    <property type="evidence" value="ECO:0007669"/>
    <property type="project" value="InterPro"/>
</dbReference>
<evidence type="ECO:0000256" key="1">
    <source>
        <dbReference type="SAM" id="MobiDB-lite"/>
    </source>
</evidence>
<evidence type="ECO:0000313" key="4">
    <source>
        <dbReference type="Proteomes" id="UP000294933"/>
    </source>
</evidence>
<feature type="region of interest" description="Disordered" evidence="1">
    <location>
        <begin position="39"/>
        <end position="123"/>
    </location>
</feature>
<dbReference type="PROSITE" id="PS50048">
    <property type="entry name" value="ZN2_CY6_FUNGAL_2"/>
    <property type="match status" value="1"/>
</dbReference>
<reference evidence="3 4" key="1">
    <citation type="submission" date="2018-06" db="EMBL/GenBank/DDBJ databases">
        <title>A transcriptomic atlas of mushroom development highlights an independent origin of complex multicellularity.</title>
        <authorList>
            <consortium name="DOE Joint Genome Institute"/>
            <person name="Krizsan K."/>
            <person name="Almasi E."/>
            <person name="Merenyi Z."/>
            <person name="Sahu N."/>
            <person name="Viragh M."/>
            <person name="Koszo T."/>
            <person name="Mondo S."/>
            <person name="Kiss B."/>
            <person name="Balint B."/>
            <person name="Kues U."/>
            <person name="Barry K."/>
            <person name="Hegedus J.C."/>
            <person name="Henrissat B."/>
            <person name="Johnson J."/>
            <person name="Lipzen A."/>
            <person name="Ohm R."/>
            <person name="Nagy I."/>
            <person name="Pangilinan J."/>
            <person name="Yan J."/>
            <person name="Xiong Y."/>
            <person name="Grigoriev I.V."/>
            <person name="Hibbett D.S."/>
            <person name="Nagy L.G."/>
        </authorList>
    </citation>
    <scope>NUCLEOTIDE SEQUENCE [LARGE SCALE GENOMIC DNA]</scope>
    <source>
        <strain evidence="3 4">SZMC22713</strain>
    </source>
</reference>
<dbReference type="VEuPathDB" id="FungiDB:BD410DRAFT_183797"/>
<dbReference type="InterPro" id="IPR036864">
    <property type="entry name" value="Zn2-C6_fun-type_DNA-bd_sf"/>
</dbReference>
<evidence type="ECO:0000259" key="2">
    <source>
        <dbReference type="PROSITE" id="PS50048"/>
    </source>
</evidence>
<dbReference type="Proteomes" id="UP000294933">
    <property type="component" value="Unassembled WGS sequence"/>
</dbReference>
<dbReference type="AlphaFoldDB" id="A0A4Y7Q7Q6"/>
<dbReference type="EMBL" id="ML170172">
    <property type="protein sequence ID" value="TDL22939.1"/>
    <property type="molecule type" value="Genomic_DNA"/>
</dbReference>